<feature type="signal peptide" evidence="3">
    <location>
        <begin position="1"/>
        <end position="25"/>
    </location>
</feature>
<proteinExistence type="predicted"/>
<feature type="compositionally biased region" description="Polar residues" evidence="1">
    <location>
        <begin position="633"/>
        <end position="643"/>
    </location>
</feature>
<dbReference type="RefSeq" id="XP_037154080.1">
    <property type="nucleotide sequence ID" value="XM_037301263.1"/>
</dbReference>
<evidence type="ECO:0000256" key="1">
    <source>
        <dbReference type="SAM" id="MobiDB-lite"/>
    </source>
</evidence>
<keyword evidence="3" id="KW-0732">Signal</keyword>
<dbReference type="AlphaFoldDB" id="A0A8H6FES7"/>
<feature type="region of interest" description="Disordered" evidence="1">
    <location>
        <begin position="605"/>
        <end position="655"/>
    </location>
</feature>
<keyword evidence="5" id="KW-1185">Reference proteome</keyword>
<evidence type="ECO:0000256" key="3">
    <source>
        <dbReference type="SAM" id="SignalP"/>
    </source>
</evidence>
<keyword evidence="2" id="KW-1133">Transmembrane helix</keyword>
<accession>A0A8H6FES7</accession>
<feature type="region of interest" description="Disordered" evidence="1">
    <location>
        <begin position="368"/>
        <end position="388"/>
    </location>
</feature>
<dbReference type="EMBL" id="JACCJB010000008">
    <property type="protein sequence ID" value="KAF6225213.1"/>
    <property type="molecule type" value="Genomic_DNA"/>
</dbReference>
<organism evidence="4 5">
    <name type="scientific">Letharia lupina</name>
    <dbReference type="NCBI Taxonomy" id="560253"/>
    <lineage>
        <taxon>Eukaryota</taxon>
        <taxon>Fungi</taxon>
        <taxon>Dikarya</taxon>
        <taxon>Ascomycota</taxon>
        <taxon>Pezizomycotina</taxon>
        <taxon>Lecanoromycetes</taxon>
        <taxon>OSLEUM clade</taxon>
        <taxon>Lecanoromycetidae</taxon>
        <taxon>Lecanorales</taxon>
        <taxon>Lecanorineae</taxon>
        <taxon>Parmeliaceae</taxon>
        <taxon>Letharia</taxon>
    </lineage>
</organism>
<keyword evidence="2" id="KW-0472">Membrane</keyword>
<gene>
    <name evidence="4" type="ORF">HO133_010410</name>
</gene>
<name>A0A8H6FES7_9LECA</name>
<keyword evidence="2" id="KW-0812">Transmembrane</keyword>
<reference evidence="4 5" key="1">
    <citation type="journal article" date="2020" name="Genomics">
        <title>Complete, high-quality genomes from long-read metagenomic sequencing of two wolf lichen thalli reveals enigmatic genome architecture.</title>
        <authorList>
            <person name="McKenzie S.K."/>
            <person name="Walston R.F."/>
            <person name="Allen J.L."/>
        </authorList>
    </citation>
    <scope>NUCLEOTIDE SEQUENCE [LARGE SCALE GENOMIC DNA]</scope>
    <source>
        <strain evidence="4">WasteWater1</strain>
    </source>
</reference>
<comment type="caution">
    <text evidence="4">The sequence shown here is derived from an EMBL/GenBank/DDBJ whole genome shotgun (WGS) entry which is preliminary data.</text>
</comment>
<feature type="chain" id="PRO_5034442174" evidence="3">
    <location>
        <begin position="26"/>
        <end position="779"/>
    </location>
</feature>
<evidence type="ECO:0000256" key="2">
    <source>
        <dbReference type="SAM" id="Phobius"/>
    </source>
</evidence>
<protein>
    <submittedName>
        <fullName evidence="4">Uncharacterized protein</fullName>
    </submittedName>
</protein>
<evidence type="ECO:0000313" key="5">
    <source>
        <dbReference type="Proteomes" id="UP000593566"/>
    </source>
</evidence>
<sequence>MKPIPVLHMILALLVFFALAASVSADEDKEKKKDPFRFALIPAYLSVAIPSLIFVSWALWRIIHNWGSWKIHTPSPRSQCLRTSLGWVDRETLELRQAKRAKRKKAKRDQQKVYRTTKANYKWIFHDPTRELQQRFDDQKERSHLRLLPSWMRSYPHGTLQSGMLANISASLQHCQLDGKPMSGALHDPNRLPDLPIMDWPDALVPGAPEKSCLLPKVPMMCQPNVIQIWHIREAPLPERMGLPPLESEQELNGEVDAQATVIRRDTEHRLREGRPRERMNEFASEPSIEVGGALLPIFTPPVVRSPPLFSRQPVRDTPGPEARSFAVRRQRYVRNIERHIQEIRNDPRLMLVRGSLDELMRELRRATGAGHRHAPIASRPPVRDPTVPESVRQARRHQQYIEELESSIDDLRSESTITPVRGRLDSLMHELRAARATRDRLAPIPSLRPAVPSSQGQLQSTQVNQLPTPIQSTAAGFQPRPRVIPGMWRFGATIPGTVEVTNLVDRLHRLTIENLQNWLRDLQNHMNVLNIREFVRTVDAFNSTFQGLTSIRANLALIASLDPAHPVSQRLLRNIQNIQNINTSNPTLVTPVTHGEANRAVIEGPATGDDITSTPTSEEEVHGRGGRAVTEGPTTDDTSGPIPTSEEDEGDVRPDTQHSIAALLLRSLPDHDATLDQADPTAQPHLEYEETIRAQASHQTAAFHTEMGRSGLATDDHVQDIEAENGATPINTVHSPSSSIAALSNSTATATQASDIARLALPNLVDALNEELYTDAYP</sequence>
<dbReference type="Proteomes" id="UP000593566">
    <property type="component" value="Unassembled WGS sequence"/>
</dbReference>
<evidence type="ECO:0000313" key="4">
    <source>
        <dbReference type="EMBL" id="KAF6225213.1"/>
    </source>
</evidence>
<feature type="transmembrane region" description="Helical" evidence="2">
    <location>
        <begin position="41"/>
        <end position="60"/>
    </location>
</feature>
<dbReference type="GeneID" id="59338801"/>